<dbReference type="Proteomes" id="UP001500121">
    <property type="component" value="Unassembled WGS sequence"/>
</dbReference>
<keyword evidence="2" id="KW-0238">DNA-binding</keyword>
<dbReference type="Gene3D" id="1.10.357.10">
    <property type="entry name" value="Tetracycline Repressor, domain 2"/>
    <property type="match status" value="1"/>
</dbReference>
<evidence type="ECO:0000256" key="1">
    <source>
        <dbReference type="ARBA" id="ARBA00023015"/>
    </source>
</evidence>
<dbReference type="InterPro" id="IPR039538">
    <property type="entry name" value="BetI_C"/>
</dbReference>
<proteinExistence type="predicted"/>
<dbReference type="Pfam" id="PF13977">
    <property type="entry name" value="TetR_C_6"/>
    <property type="match status" value="1"/>
</dbReference>
<keyword evidence="3" id="KW-0804">Transcription</keyword>
<accession>A0ABP8ZB98</accession>
<dbReference type="PANTHER" id="PTHR30055">
    <property type="entry name" value="HTH-TYPE TRANSCRIPTIONAL REGULATOR RUTR"/>
    <property type="match status" value="1"/>
</dbReference>
<evidence type="ECO:0000256" key="2">
    <source>
        <dbReference type="ARBA" id="ARBA00023125"/>
    </source>
</evidence>
<dbReference type="InterPro" id="IPR009057">
    <property type="entry name" value="Homeodomain-like_sf"/>
</dbReference>
<name>A0ABP8ZB98_9MICO</name>
<keyword evidence="1" id="KW-0805">Transcription regulation</keyword>
<protein>
    <recommendedName>
        <fullName evidence="4">BetI-type transcriptional repressor C-terminal domain-containing protein</fullName>
    </recommendedName>
</protein>
<evidence type="ECO:0000313" key="5">
    <source>
        <dbReference type="EMBL" id="GAA4752085.1"/>
    </source>
</evidence>
<reference evidence="6" key="1">
    <citation type="journal article" date="2019" name="Int. J. Syst. Evol. Microbiol.">
        <title>The Global Catalogue of Microorganisms (GCM) 10K type strain sequencing project: providing services to taxonomists for standard genome sequencing and annotation.</title>
        <authorList>
            <consortium name="The Broad Institute Genomics Platform"/>
            <consortium name="The Broad Institute Genome Sequencing Center for Infectious Disease"/>
            <person name="Wu L."/>
            <person name="Ma J."/>
        </authorList>
    </citation>
    <scope>NUCLEOTIDE SEQUENCE [LARGE SCALE GENOMIC DNA]</scope>
    <source>
        <strain evidence="6">JCM 19015</strain>
    </source>
</reference>
<sequence length="205" mass="22169">MRTSKHRHLEQEEVVVAAVGVAFDLGLHAVTVPAVAARIGVAERSVTAAWPDVETLVATTFSRIVAAELAEVKRQVLANPSPVQQLEVLLETLAEPVRADVDSVWLESWSLGRRNPLLGEAVRTEEGAWHAFVAAVIRRGVKTGDHPDVDVDQVASHLLAVIDGVNAYSLVGYRTDIDRLRLLHAVARTHLGTTFGEEPASLTVV</sequence>
<dbReference type="RefSeq" id="WP_345481686.1">
    <property type="nucleotide sequence ID" value="NZ_BAABLP010000005.1"/>
</dbReference>
<keyword evidence="6" id="KW-1185">Reference proteome</keyword>
<comment type="caution">
    <text evidence="5">The sequence shown here is derived from an EMBL/GenBank/DDBJ whole genome shotgun (WGS) entry which is preliminary data.</text>
</comment>
<dbReference type="SUPFAM" id="SSF46689">
    <property type="entry name" value="Homeodomain-like"/>
    <property type="match status" value="1"/>
</dbReference>
<gene>
    <name evidence="5" type="ORF">GCM10025783_25930</name>
</gene>
<organism evidence="5 6">
    <name type="scientific">Amnibacterium soli</name>
    <dbReference type="NCBI Taxonomy" id="1282736"/>
    <lineage>
        <taxon>Bacteria</taxon>
        <taxon>Bacillati</taxon>
        <taxon>Actinomycetota</taxon>
        <taxon>Actinomycetes</taxon>
        <taxon>Micrococcales</taxon>
        <taxon>Microbacteriaceae</taxon>
        <taxon>Amnibacterium</taxon>
    </lineage>
</organism>
<dbReference type="PANTHER" id="PTHR30055:SF234">
    <property type="entry name" value="HTH-TYPE TRANSCRIPTIONAL REGULATOR BETI"/>
    <property type="match status" value="1"/>
</dbReference>
<dbReference type="SUPFAM" id="SSF48498">
    <property type="entry name" value="Tetracyclin repressor-like, C-terminal domain"/>
    <property type="match status" value="1"/>
</dbReference>
<evidence type="ECO:0000313" key="6">
    <source>
        <dbReference type="Proteomes" id="UP001500121"/>
    </source>
</evidence>
<evidence type="ECO:0000259" key="4">
    <source>
        <dbReference type="Pfam" id="PF13977"/>
    </source>
</evidence>
<evidence type="ECO:0000256" key="3">
    <source>
        <dbReference type="ARBA" id="ARBA00023163"/>
    </source>
</evidence>
<dbReference type="InterPro" id="IPR036271">
    <property type="entry name" value="Tet_transcr_reg_TetR-rel_C_sf"/>
</dbReference>
<dbReference type="EMBL" id="BAABLP010000005">
    <property type="protein sequence ID" value="GAA4752085.1"/>
    <property type="molecule type" value="Genomic_DNA"/>
</dbReference>
<feature type="domain" description="BetI-type transcriptional repressor C-terminal" evidence="4">
    <location>
        <begin position="98"/>
        <end position="193"/>
    </location>
</feature>
<dbReference type="InterPro" id="IPR050109">
    <property type="entry name" value="HTH-type_TetR-like_transc_reg"/>
</dbReference>